<dbReference type="KEGG" id="cdiv:CPM_0366"/>
<name>A0A1N5SXH4_9ARCH</name>
<keyword evidence="1" id="KW-1133">Transmembrane helix</keyword>
<organism evidence="2 5">
    <name type="scientific">Cuniculiplasma divulgatum</name>
    <dbReference type="NCBI Taxonomy" id="1673428"/>
    <lineage>
        <taxon>Archaea</taxon>
        <taxon>Methanobacteriati</taxon>
        <taxon>Thermoplasmatota</taxon>
        <taxon>Thermoplasmata</taxon>
        <taxon>Thermoplasmatales</taxon>
        <taxon>Cuniculiplasmataceae</taxon>
        <taxon>Cuniculiplasma</taxon>
    </lineage>
</organism>
<dbReference type="Proteomes" id="UP000195607">
    <property type="component" value="Chromosome I"/>
</dbReference>
<proteinExistence type="predicted"/>
<feature type="transmembrane region" description="Helical" evidence="1">
    <location>
        <begin position="15"/>
        <end position="31"/>
    </location>
</feature>
<evidence type="ECO:0000313" key="4">
    <source>
        <dbReference type="Proteomes" id="UP000187822"/>
    </source>
</evidence>
<reference evidence="2 5" key="1">
    <citation type="submission" date="2016-04" db="EMBL/GenBank/DDBJ databases">
        <authorList>
            <person name="Evans L.H."/>
            <person name="Alamgir A."/>
            <person name="Owens N."/>
            <person name="Weber N.D."/>
            <person name="Virtaneva K."/>
            <person name="Barbian K."/>
            <person name="Babar A."/>
            <person name="Rosenke K."/>
        </authorList>
    </citation>
    <scope>NUCLEOTIDE SEQUENCE [LARGE SCALE GENOMIC DNA]</scope>
    <source>
        <strain evidence="2">S5</strain>
        <strain evidence="5">S5(T) (JCM 30642 \VKM B-2941)</strain>
    </source>
</reference>
<feature type="transmembrane region" description="Helical" evidence="1">
    <location>
        <begin position="94"/>
        <end position="112"/>
    </location>
</feature>
<evidence type="ECO:0000313" key="2">
    <source>
        <dbReference type="EMBL" id="SIM40862.1"/>
    </source>
</evidence>
<evidence type="ECO:0000313" key="5">
    <source>
        <dbReference type="Proteomes" id="UP000195607"/>
    </source>
</evidence>
<evidence type="ECO:0000256" key="1">
    <source>
        <dbReference type="SAM" id="Phobius"/>
    </source>
</evidence>
<keyword evidence="1" id="KW-0812">Transmembrane</keyword>
<dbReference type="STRING" id="1673428.CPM_0366"/>
<protein>
    <submittedName>
        <fullName evidence="2">Multipass membrane protein</fullName>
    </submittedName>
</protein>
<dbReference type="EMBL" id="LT671858">
    <property type="protein sequence ID" value="SIM40862.1"/>
    <property type="molecule type" value="Genomic_DNA"/>
</dbReference>
<reference evidence="4" key="2">
    <citation type="submission" date="2016-06" db="EMBL/GenBank/DDBJ databases">
        <authorList>
            <person name="Toshchakov V.S."/>
        </authorList>
    </citation>
    <scope>NUCLEOTIDE SEQUENCE [LARGE SCALE GENOMIC DNA]</scope>
    <source>
        <strain>PM4 (JCM 30641</strain>
        <strain evidence="4">\VKM B-2940)</strain>
    </source>
</reference>
<dbReference type="Proteomes" id="UP000187822">
    <property type="component" value="Chromosome I"/>
</dbReference>
<feature type="transmembrane region" description="Helical" evidence="1">
    <location>
        <begin position="52"/>
        <end position="74"/>
    </location>
</feature>
<dbReference type="EMBL" id="LT719092">
    <property type="protein sequence ID" value="SJK84251.1"/>
    <property type="molecule type" value="Genomic_DNA"/>
</dbReference>
<sequence length="124" mass="14334">MGGILRVAMVIDLRLFQTLWVFPYTLIFLTFRKEISKKNVNGISTKLHNIVIVEYATILILVSIGCLIAIIGGLNYFSIVNLSITEYWGSEFEYLMLIVILISFFEYVFFSLNKYLLKSSRSPY</sequence>
<dbReference type="AlphaFoldDB" id="A0A1N5SXH4"/>
<gene>
    <name evidence="3" type="ORF">CPM_0366</name>
    <name evidence="2" type="ORF">CSP5_0394</name>
</gene>
<keyword evidence="1" id="KW-0472">Membrane</keyword>
<reference evidence="3" key="3">
    <citation type="submission" date="2016-06" db="EMBL/GenBank/DDBJ databases">
        <authorList>
            <person name="Olsen C.W."/>
            <person name="Carey S."/>
            <person name="Hinshaw L."/>
            <person name="Karasin A.I."/>
        </authorList>
    </citation>
    <scope>NUCLEOTIDE SEQUENCE [LARGE SCALE GENOMIC DNA]</scope>
    <source>
        <strain evidence="3">PM4</strain>
    </source>
</reference>
<keyword evidence="4" id="KW-1185">Reference proteome</keyword>
<accession>A0A1N5SXH4</accession>
<evidence type="ECO:0000313" key="3">
    <source>
        <dbReference type="EMBL" id="SJK84251.1"/>
    </source>
</evidence>